<reference evidence="2" key="1">
    <citation type="submission" date="2016-11" db="EMBL/GenBank/DDBJ databases">
        <title>Comparative genomic and phenotypic analysis of Granulibacter bethesdensis clinical isolates from patients with chronic granulomatous disease.</title>
        <authorList>
            <person name="Zarember K.A."/>
            <person name="Porcella S.F."/>
            <person name="Chu J."/>
            <person name="Ding L."/>
            <person name="Dahlstrom E."/>
            <person name="Barbian K."/>
            <person name="Martens C."/>
            <person name="Sykora L."/>
            <person name="Kramer S."/>
            <person name="Pettinato A.M."/>
            <person name="Hong H."/>
            <person name="Wald G."/>
            <person name="Berg L.J."/>
            <person name="Rogge L.S."/>
            <person name="Greenberg D.E."/>
            <person name="Falcone E.L."/>
            <person name="Neves J.F."/>
            <person name="Simoes M.J."/>
            <person name="Casal M."/>
            <person name="Rodriguez-Lopez F.C."/>
            <person name="Zelazny A."/>
            <person name="Gallin J.I."/>
            <person name="Holland S.M."/>
        </authorList>
    </citation>
    <scope>NUCLEOTIDE SEQUENCE [LARGE SCALE GENOMIC DNA]</scope>
    <source>
        <strain evidence="2">NIH9.1</strain>
    </source>
</reference>
<accession>A0AAC9K6U6</accession>
<organism evidence="1 2">
    <name type="scientific">Granulibacter bethesdensis</name>
    <dbReference type="NCBI Taxonomy" id="364410"/>
    <lineage>
        <taxon>Bacteria</taxon>
        <taxon>Pseudomonadati</taxon>
        <taxon>Pseudomonadota</taxon>
        <taxon>Alphaproteobacteria</taxon>
        <taxon>Acetobacterales</taxon>
        <taxon>Acetobacteraceae</taxon>
        <taxon>Granulibacter</taxon>
    </lineage>
</organism>
<dbReference type="RefSeq" id="WP_072572332.1">
    <property type="nucleotide sequence ID" value="NZ_CP018191.1"/>
</dbReference>
<proteinExistence type="predicted"/>
<evidence type="ECO:0000313" key="1">
    <source>
        <dbReference type="EMBL" id="APH54241.1"/>
    </source>
</evidence>
<sequence length="475" mass="51114">MALSGFRLPGWDDIAGPALGGRSVVRIGVTGLARSGKTAFLTSVAANLLAQGAGLVTLPALQTALQDRALSVAIAPSGTESIPRFDYAAHMASLAADPPAWPERTDTVSMLALDLTISRSGLASVLPERRIRLECLDYPGEWLLDLPMLGQDYAEWSNAVLARLEGQAEAAGFLGFVKALPASAPADEAIAEEGARLYRTMLHRLRAQGLSFLQPGRMLMPPPGLEPPWMGFFPSLARGGLGGLLNGRYDRYRQAIRDELMAPSFGRVDRLVVMADLLSALHAGPDAYADAASALGAVASALRWRGGWTDSIPLLREAGRVLPEWLRSALLPGAITRAAFVASKADHVAERQRGNLAALMGLLTDSVPERFRQETAREGRTRAFAMASVRCTEDFVWTLDGHPVSAVRGRLTGSDRLTRSYPGEVPDRPPEPSFWAHRFLAPPDFEPMRLPAGGRAGIPHLGLDTLLAWLLEDVL</sequence>
<dbReference type="Proteomes" id="UP000182373">
    <property type="component" value="Chromosome"/>
</dbReference>
<dbReference type="PIRSF" id="PIRSF019381">
    <property type="entry name" value="YcjX"/>
    <property type="match status" value="1"/>
</dbReference>
<protein>
    <submittedName>
        <fullName evidence="1">Uncharacterized protein</fullName>
    </submittedName>
</protein>
<dbReference type="EMBL" id="CP018191">
    <property type="protein sequence ID" value="APH54241.1"/>
    <property type="molecule type" value="Genomic_DNA"/>
</dbReference>
<dbReference type="InterPro" id="IPR007413">
    <property type="entry name" value="YcjX-like"/>
</dbReference>
<name>A0AAC9K6U6_9PROT</name>
<dbReference type="AlphaFoldDB" id="A0AAC9K6U6"/>
<dbReference type="PANTHER" id="PTHR38605:SF1">
    <property type="entry name" value="ATPASE"/>
    <property type="match status" value="1"/>
</dbReference>
<dbReference type="PANTHER" id="PTHR38605">
    <property type="entry name" value="ATPASE-RELATED"/>
    <property type="match status" value="1"/>
</dbReference>
<gene>
    <name evidence="1" type="ORF">GbCGDNIH9_0947</name>
</gene>
<dbReference type="Pfam" id="PF04317">
    <property type="entry name" value="DUF463"/>
    <property type="match status" value="1"/>
</dbReference>
<evidence type="ECO:0000313" key="2">
    <source>
        <dbReference type="Proteomes" id="UP000182373"/>
    </source>
</evidence>